<dbReference type="InterPro" id="IPR018244">
    <property type="entry name" value="Allrgn_V5/Tpx1_CS"/>
</dbReference>
<dbReference type="EMBL" id="JARQWQ010000039">
    <property type="protein sequence ID" value="KAK2559584.1"/>
    <property type="molecule type" value="Genomic_DNA"/>
</dbReference>
<reference evidence="4" key="1">
    <citation type="journal article" date="2023" name="G3 (Bethesda)">
        <title>Whole genome assembly and annotation of the endangered Caribbean coral Acropora cervicornis.</title>
        <authorList>
            <person name="Selwyn J.D."/>
            <person name="Vollmer S.V."/>
        </authorList>
    </citation>
    <scope>NUCLEOTIDE SEQUENCE</scope>
    <source>
        <strain evidence="4">K2</strain>
    </source>
</reference>
<feature type="region of interest" description="Disordered" evidence="1">
    <location>
        <begin position="152"/>
        <end position="173"/>
    </location>
</feature>
<evidence type="ECO:0000259" key="3">
    <source>
        <dbReference type="SMART" id="SM00198"/>
    </source>
</evidence>
<protein>
    <submittedName>
        <fullName evidence="4">Golgi-associated plant pathogenesis-related protein 1</fullName>
    </submittedName>
</protein>
<feature type="signal peptide" evidence="2">
    <location>
        <begin position="1"/>
        <end position="25"/>
    </location>
</feature>
<sequence length="295" mass="32711">MNRIPICIVVTEVTVLSFLLTITSGASINVADGTFNITGHGVDGEGTFTISNGTAEIGLHMVVGQLVDKSKVVIALDKRPPVTSLRTTSSSDHTEMEIGFTKEDEEFLDEMLQEHNKLREIHLSPPLIRDRNMSLQAKALAIQLAAEANLRHSDKASRPDQGENLAMGCTSSGPGITAKDAAKEWYDEVCSHNFFNQAYQDKSGHFSQLVWNATRELGVGKAMGTKFGMNCTFIVARYRPLGNVGNEFATDVSKGNFDSSYCSHVQRDTLPRIDNEWKEYRYRAKIPRIKKIEIL</sequence>
<organism evidence="4 5">
    <name type="scientific">Acropora cervicornis</name>
    <name type="common">Staghorn coral</name>
    <dbReference type="NCBI Taxonomy" id="6130"/>
    <lineage>
        <taxon>Eukaryota</taxon>
        <taxon>Metazoa</taxon>
        <taxon>Cnidaria</taxon>
        <taxon>Anthozoa</taxon>
        <taxon>Hexacorallia</taxon>
        <taxon>Scleractinia</taxon>
        <taxon>Astrocoeniina</taxon>
        <taxon>Acroporidae</taxon>
        <taxon>Acropora</taxon>
    </lineage>
</organism>
<evidence type="ECO:0000256" key="2">
    <source>
        <dbReference type="SAM" id="SignalP"/>
    </source>
</evidence>
<dbReference type="Proteomes" id="UP001249851">
    <property type="component" value="Unassembled WGS sequence"/>
</dbReference>
<dbReference type="InterPro" id="IPR014044">
    <property type="entry name" value="CAP_dom"/>
</dbReference>
<dbReference type="PANTHER" id="PTHR10334">
    <property type="entry name" value="CYSTEINE-RICH SECRETORY PROTEIN-RELATED"/>
    <property type="match status" value="1"/>
</dbReference>
<reference evidence="4" key="2">
    <citation type="journal article" date="2023" name="Science">
        <title>Genomic signatures of disease resistance in endangered staghorn corals.</title>
        <authorList>
            <person name="Vollmer S.V."/>
            <person name="Selwyn J.D."/>
            <person name="Despard B.A."/>
            <person name="Roesel C.L."/>
        </authorList>
    </citation>
    <scope>NUCLEOTIDE SEQUENCE</scope>
    <source>
        <strain evidence="4">K2</strain>
    </source>
</reference>
<keyword evidence="5" id="KW-1185">Reference proteome</keyword>
<dbReference type="SMART" id="SM00198">
    <property type="entry name" value="SCP"/>
    <property type="match status" value="1"/>
</dbReference>
<comment type="caution">
    <text evidence="4">The sequence shown here is derived from an EMBL/GenBank/DDBJ whole genome shotgun (WGS) entry which is preliminary data.</text>
</comment>
<evidence type="ECO:0000313" key="4">
    <source>
        <dbReference type="EMBL" id="KAK2559584.1"/>
    </source>
</evidence>
<dbReference type="PROSITE" id="PS01009">
    <property type="entry name" value="CRISP_1"/>
    <property type="match status" value="1"/>
</dbReference>
<accession>A0AAD9QEA0</accession>
<gene>
    <name evidence="4" type="ORF">P5673_017655</name>
</gene>
<dbReference type="AlphaFoldDB" id="A0AAD9QEA0"/>
<feature type="chain" id="PRO_5041903616" evidence="2">
    <location>
        <begin position="26"/>
        <end position="295"/>
    </location>
</feature>
<evidence type="ECO:0000256" key="1">
    <source>
        <dbReference type="SAM" id="MobiDB-lite"/>
    </source>
</evidence>
<dbReference type="InterPro" id="IPR035940">
    <property type="entry name" value="CAP_sf"/>
</dbReference>
<dbReference type="InterPro" id="IPR034113">
    <property type="entry name" value="SCP_GAPR1-like"/>
</dbReference>
<dbReference type="CDD" id="cd05382">
    <property type="entry name" value="CAP_GAPR1-like"/>
    <property type="match status" value="1"/>
</dbReference>
<dbReference type="InterPro" id="IPR001283">
    <property type="entry name" value="CRISP-related"/>
</dbReference>
<dbReference type="SUPFAM" id="SSF55797">
    <property type="entry name" value="PR-1-like"/>
    <property type="match status" value="1"/>
</dbReference>
<feature type="compositionally biased region" description="Basic and acidic residues" evidence="1">
    <location>
        <begin position="152"/>
        <end position="161"/>
    </location>
</feature>
<evidence type="ECO:0000313" key="5">
    <source>
        <dbReference type="Proteomes" id="UP001249851"/>
    </source>
</evidence>
<proteinExistence type="predicted"/>
<dbReference type="GO" id="GO:0005576">
    <property type="term" value="C:extracellular region"/>
    <property type="evidence" value="ECO:0007669"/>
    <property type="project" value="InterPro"/>
</dbReference>
<keyword evidence="2" id="KW-0732">Signal</keyword>
<dbReference type="Pfam" id="PF00188">
    <property type="entry name" value="CAP"/>
    <property type="match status" value="1"/>
</dbReference>
<feature type="domain" description="SCP" evidence="3">
    <location>
        <begin position="106"/>
        <end position="246"/>
    </location>
</feature>
<name>A0AAD9QEA0_ACRCE</name>
<dbReference type="Gene3D" id="3.40.33.10">
    <property type="entry name" value="CAP"/>
    <property type="match status" value="1"/>
</dbReference>